<evidence type="ECO:0000313" key="4">
    <source>
        <dbReference type="EnsemblProtists" id="EOD09620"/>
    </source>
</evidence>
<dbReference type="EnsemblProtists" id="EOD09620">
    <property type="protein sequence ID" value="EOD09620"/>
    <property type="gene ID" value="EMIHUDRAFT_198171"/>
</dbReference>
<name>A0A0D3IED5_EMIH1</name>
<dbReference type="Gene3D" id="3.40.50.150">
    <property type="entry name" value="Vaccinia Virus protein VP39"/>
    <property type="match status" value="1"/>
</dbReference>
<dbReference type="GO" id="GO:0070043">
    <property type="term" value="F:rRNA (guanine-N7-)-methyltransferase activity"/>
    <property type="evidence" value="ECO:0007669"/>
    <property type="project" value="TreeGrafter"/>
</dbReference>
<reference evidence="5" key="1">
    <citation type="journal article" date="2013" name="Nature">
        <title>Pan genome of the phytoplankton Emiliania underpins its global distribution.</title>
        <authorList>
            <person name="Read B.A."/>
            <person name="Kegel J."/>
            <person name="Klute M.J."/>
            <person name="Kuo A."/>
            <person name="Lefebvre S.C."/>
            <person name="Maumus F."/>
            <person name="Mayer C."/>
            <person name="Miller J."/>
            <person name="Monier A."/>
            <person name="Salamov A."/>
            <person name="Young J."/>
            <person name="Aguilar M."/>
            <person name="Claverie J.M."/>
            <person name="Frickenhaus S."/>
            <person name="Gonzalez K."/>
            <person name="Herman E.K."/>
            <person name="Lin Y.C."/>
            <person name="Napier J."/>
            <person name="Ogata H."/>
            <person name="Sarno A.F."/>
            <person name="Shmutz J."/>
            <person name="Schroeder D."/>
            <person name="de Vargas C."/>
            <person name="Verret F."/>
            <person name="von Dassow P."/>
            <person name="Valentin K."/>
            <person name="Van de Peer Y."/>
            <person name="Wheeler G."/>
            <person name="Dacks J.B."/>
            <person name="Delwiche C.F."/>
            <person name="Dyhrman S.T."/>
            <person name="Glockner G."/>
            <person name="John U."/>
            <person name="Richards T."/>
            <person name="Worden A.Z."/>
            <person name="Zhang X."/>
            <person name="Grigoriev I.V."/>
            <person name="Allen A.E."/>
            <person name="Bidle K."/>
            <person name="Borodovsky M."/>
            <person name="Bowler C."/>
            <person name="Brownlee C."/>
            <person name="Cock J.M."/>
            <person name="Elias M."/>
            <person name="Gladyshev V.N."/>
            <person name="Groth M."/>
            <person name="Guda C."/>
            <person name="Hadaegh A."/>
            <person name="Iglesias-Rodriguez M.D."/>
            <person name="Jenkins J."/>
            <person name="Jones B.M."/>
            <person name="Lawson T."/>
            <person name="Leese F."/>
            <person name="Lindquist E."/>
            <person name="Lobanov A."/>
            <person name="Lomsadze A."/>
            <person name="Malik S.B."/>
            <person name="Marsh M.E."/>
            <person name="Mackinder L."/>
            <person name="Mock T."/>
            <person name="Mueller-Roeber B."/>
            <person name="Pagarete A."/>
            <person name="Parker M."/>
            <person name="Probert I."/>
            <person name="Quesneville H."/>
            <person name="Raines C."/>
            <person name="Rensing S.A."/>
            <person name="Riano-Pachon D.M."/>
            <person name="Richier S."/>
            <person name="Rokitta S."/>
            <person name="Shiraiwa Y."/>
            <person name="Soanes D.M."/>
            <person name="van der Giezen M."/>
            <person name="Wahlund T.M."/>
            <person name="Williams B."/>
            <person name="Wilson W."/>
            <person name="Wolfe G."/>
            <person name="Wurch L.L."/>
        </authorList>
    </citation>
    <scope>NUCLEOTIDE SEQUENCE</scope>
</reference>
<protein>
    <recommendedName>
        <fullName evidence="6">Ribosomal RNA small subunit methyltransferase G</fullName>
    </recommendedName>
</protein>
<dbReference type="InterPro" id="IPR003682">
    <property type="entry name" value="rRNA_ssu_MeTfrase_G"/>
</dbReference>
<dbReference type="KEGG" id="ehx:EMIHUDRAFT_198171"/>
<keyword evidence="5" id="KW-1185">Reference proteome</keyword>
<dbReference type="Pfam" id="PF02527">
    <property type="entry name" value="GidB"/>
    <property type="match status" value="1"/>
</dbReference>
<dbReference type="GeneID" id="17255531"/>
<accession>A0A0D3IED5</accession>
<keyword evidence="3" id="KW-0808">Transferase</keyword>
<keyword evidence="1" id="KW-0963">Cytoplasm</keyword>
<evidence type="ECO:0008006" key="6">
    <source>
        <dbReference type="Google" id="ProtNLM"/>
    </source>
</evidence>
<dbReference type="HOGENOM" id="CLU_925705_0_0_1"/>
<dbReference type="RefSeq" id="XP_005762049.1">
    <property type="nucleotide sequence ID" value="XM_005761992.1"/>
</dbReference>
<proteinExistence type="inferred from homology"/>
<dbReference type="GO" id="GO:0005829">
    <property type="term" value="C:cytosol"/>
    <property type="evidence" value="ECO:0007669"/>
    <property type="project" value="TreeGrafter"/>
</dbReference>
<dbReference type="SUPFAM" id="SSF53335">
    <property type="entry name" value="S-adenosyl-L-methionine-dependent methyltransferases"/>
    <property type="match status" value="1"/>
</dbReference>
<dbReference type="InterPro" id="IPR029063">
    <property type="entry name" value="SAM-dependent_MTases_sf"/>
</dbReference>
<dbReference type="HAMAP" id="MF_00074">
    <property type="entry name" value="16SrRNA_methyltr_G"/>
    <property type="match status" value="1"/>
</dbReference>
<sequence length="301" mass="32275">MVATLTTAMSPASLRRSGPLPRLPPVCAQMSDSAELSYRELQRACKAAGLPAVGKAGELRERLLAGAPPPPSRPEVLEGALLERCLEEEAVQLLDAAAKERVLGYVRALLRYNARTNVYARSSYDKLPFHVADSVTLGLMISEAATPSSSVLDLGSGSGLPSLLLAAVNPQMHVYALESKSRKTRFLAQAGAELRLPLYTPITANVHEFARVSFVDADFVTAKAFKPLPEVAPIAAACVGRRALLHVPVSEAQVRDISLAESQLLRRGRFVYYREAVVPARSLVKRRDFRGGGAGAAAVAH</sequence>
<keyword evidence="2" id="KW-0698">rRNA processing</keyword>
<dbReference type="AlphaFoldDB" id="A0A0D3IED5"/>
<evidence type="ECO:0000313" key="5">
    <source>
        <dbReference type="Proteomes" id="UP000013827"/>
    </source>
</evidence>
<dbReference type="PaxDb" id="2903-EOD09620"/>
<reference evidence="4" key="2">
    <citation type="submission" date="2024-10" db="UniProtKB">
        <authorList>
            <consortium name="EnsemblProtists"/>
        </authorList>
    </citation>
    <scope>IDENTIFICATION</scope>
</reference>
<dbReference type="PANTHER" id="PTHR31760">
    <property type="entry name" value="S-ADENOSYL-L-METHIONINE-DEPENDENT METHYLTRANSFERASES SUPERFAMILY PROTEIN"/>
    <property type="match status" value="1"/>
</dbReference>
<organism evidence="4 5">
    <name type="scientific">Emiliania huxleyi (strain CCMP1516)</name>
    <dbReference type="NCBI Taxonomy" id="280463"/>
    <lineage>
        <taxon>Eukaryota</taxon>
        <taxon>Haptista</taxon>
        <taxon>Haptophyta</taxon>
        <taxon>Prymnesiophyceae</taxon>
        <taxon>Isochrysidales</taxon>
        <taxon>Noelaerhabdaceae</taxon>
        <taxon>Emiliania</taxon>
    </lineage>
</organism>
<evidence type="ECO:0000256" key="1">
    <source>
        <dbReference type="ARBA" id="ARBA00022490"/>
    </source>
</evidence>
<dbReference type="Proteomes" id="UP000013827">
    <property type="component" value="Unassembled WGS sequence"/>
</dbReference>
<evidence type="ECO:0000256" key="2">
    <source>
        <dbReference type="ARBA" id="ARBA00022552"/>
    </source>
</evidence>
<dbReference type="PANTHER" id="PTHR31760:SF0">
    <property type="entry name" value="S-ADENOSYL-L-METHIONINE-DEPENDENT METHYLTRANSFERASES SUPERFAMILY PROTEIN"/>
    <property type="match status" value="1"/>
</dbReference>
<evidence type="ECO:0000256" key="3">
    <source>
        <dbReference type="ARBA" id="ARBA00022679"/>
    </source>
</evidence>